<dbReference type="PANTHER" id="PTHR30349">
    <property type="entry name" value="PHAGE INTEGRASE-RELATED"/>
    <property type="match status" value="1"/>
</dbReference>
<dbReference type="InterPro" id="IPR011010">
    <property type="entry name" value="DNA_brk_join_enz"/>
</dbReference>
<protein>
    <submittedName>
        <fullName evidence="6">Tyrosine-type recombinase/integrase</fullName>
    </submittedName>
</protein>
<name>A0ABY4VWC8_9BURK</name>
<dbReference type="SUPFAM" id="SSF56349">
    <property type="entry name" value="DNA breaking-rejoining enzymes"/>
    <property type="match status" value="1"/>
</dbReference>
<dbReference type="Proteomes" id="UP001056648">
    <property type="component" value="Chromosome 2"/>
</dbReference>
<keyword evidence="4" id="KW-0233">DNA recombination</keyword>
<dbReference type="PANTHER" id="PTHR30349:SF41">
    <property type="entry name" value="INTEGRASE_RECOMBINASE PROTEIN MJ0367-RELATED"/>
    <property type="match status" value="1"/>
</dbReference>
<evidence type="ECO:0000256" key="1">
    <source>
        <dbReference type="ARBA" id="ARBA00008857"/>
    </source>
</evidence>
<sequence length="382" mass="42714">MNRPRKNGKHLPRRMVENHGAYYLLVPAGFRRNKHVRLGPVRAEGKTEQQCLADALKAYADRIAEADKPRGSMVTLVNDWQAKVMPKYAEKTQLEYKRMTDIVKDEFEEYDVDEVRPSIIATFLDGKFGDKPNMANKYKALLSLLFGFAVRRGLRDDNPCRDIRGMAEPKRWRYITDEELRRVRAAAMVGRDGEATESGPMIVCLIDLAVITGQRIGDLLALRRGDVRPEGIIFRPSKTSGSTGVTVPVKMTPQLRDVLARANSIAGGDDDGAQVKGLTVIHTTTGKPYTYAGAQTAWKRAIARAREAYEKECAEAGVQPVAGFLQNMHFHDLRRKSLTDAKAQGKDPQKLGGHTDPKMTARYLEQVEIEWVEPTQMASFAG</sequence>
<accession>A0ABY4VWC8</accession>
<gene>
    <name evidence="6" type="ORF">NDR89_20575</name>
</gene>
<evidence type="ECO:0000313" key="7">
    <source>
        <dbReference type="Proteomes" id="UP001056648"/>
    </source>
</evidence>
<keyword evidence="3" id="KW-0238">DNA-binding</keyword>
<dbReference type="RefSeq" id="WP_252252757.1">
    <property type="nucleotide sequence ID" value="NZ_CP098736.1"/>
</dbReference>
<evidence type="ECO:0000256" key="2">
    <source>
        <dbReference type="ARBA" id="ARBA00022908"/>
    </source>
</evidence>
<dbReference type="EMBL" id="CP098736">
    <property type="protein sequence ID" value="USE79035.1"/>
    <property type="molecule type" value="Genomic_DNA"/>
</dbReference>
<organism evidence="6 7">
    <name type="scientific">Cupriavidus gilardii</name>
    <dbReference type="NCBI Taxonomy" id="82541"/>
    <lineage>
        <taxon>Bacteria</taxon>
        <taxon>Pseudomonadati</taxon>
        <taxon>Pseudomonadota</taxon>
        <taxon>Betaproteobacteria</taxon>
        <taxon>Burkholderiales</taxon>
        <taxon>Burkholderiaceae</taxon>
        <taxon>Cupriavidus</taxon>
    </lineage>
</organism>
<dbReference type="PROSITE" id="PS51898">
    <property type="entry name" value="TYR_RECOMBINASE"/>
    <property type="match status" value="1"/>
</dbReference>
<proteinExistence type="inferred from homology"/>
<dbReference type="Gene3D" id="1.10.150.130">
    <property type="match status" value="1"/>
</dbReference>
<evidence type="ECO:0000256" key="4">
    <source>
        <dbReference type="ARBA" id="ARBA00023172"/>
    </source>
</evidence>
<dbReference type="InterPro" id="IPR050090">
    <property type="entry name" value="Tyrosine_recombinase_XerCD"/>
</dbReference>
<dbReference type="Gene3D" id="1.10.443.10">
    <property type="entry name" value="Intergrase catalytic core"/>
    <property type="match status" value="1"/>
</dbReference>
<keyword evidence="7" id="KW-1185">Reference proteome</keyword>
<dbReference type="Pfam" id="PF00589">
    <property type="entry name" value="Phage_integrase"/>
    <property type="match status" value="1"/>
</dbReference>
<dbReference type="InterPro" id="IPR013762">
    <property type="entry name" value="Integrase-like_cat_sf"/>
</dbReference>
<evidence type="ECO:0000313" key="6">
    <source>
        <dbReference type="EMBL" id="USE79035.1"/>
    </source>
</evidence>
<dbReference type="InterPro" id="IPR002104">
    <property type="entry name" value="Integrase_catalytic"/>
</dbReference>
<dbReference type="InterPro" id="IPR010998">
    <property type="entry name" value="Integrase_recombinase_N"/>
</dbReference>
<comment type="similarity">
    <text evidence="1">Belongs to the 'phage' integrase family.</text>
</comment>
<feature type="domain" description="Tyr recombinase" evidence="5">
    <location>
        <begin position="170"/>
        <end position="376"/>
    </location>
</feature>
<evidence type="ECO:0000259" key="5">
    <source>
        <dbReference type="PROSITE" id="PS51898"/>
    </source>
</evidence>
<evidence type="ECO:0000256" key="3">
    <source>
        <dbReference type="ARBA" id="ARBA00023125"/>
    </source>
</evidence>
<reference evidence="6" key="1">
    <citation type="submission" date="2022-06" db="EMBL/GenBank/DDBJ databases">
        <title>Complete genome sequence and characterization of Cupriavidus gilardii QJ1 isolated from contaminating cells.</title>
        <authorList>
            <person name="Qi J."/>
        </authorList>
    </citation>
    <scope>NUCLEOTIDE SEQUENCE</scope>
    <source>
        <strain evidence="6">QJ1</strain>
    </source>
</reference>
<keyword evidence="2" id="KW-0229">DNA integration</keyword>